<keyword evidence="3" id="KW-1185">Reference proteome</keyword>
<sequence>MTARPRIVVDTNIVMGGLINPRRSSSGRVVGLWLEDRVEVLVSPEIRGEYLDIASKMRFGRREAVEEREQKLKRLLANARTVEPGIRLDCVPGDPADNRFLECAVAGRADCILTQDRHLLTLAEFQGVRILTAGDFIREYGQGEGS</sequence>
<dbReference type="PANTHER" id="PTHR34610">
    <property type="entry name" value="SSL7007 PROTEIN"/>
    <property type="match status" value="1"/>
</dbReference>
<reference evidence="2 3" key="2">
    <citation type="journal article" date="2008" name="Science">
        <title>Environmental genomics reveals a single-species ecosystem deep within Earth.</title>
        <authorList>
            <person name="Chivian D."/>
            <person name="Brodie E.L."/>
            <person name="Alm E.J."/>
            <person name="Culley D.E."/>
            <person name="Dehal P.S."/>
            <person name="Desantis T.Z."/>
            <person name="Gihring T.M."/>
            <person name="Lapidus A."/>
            <person name="Lin L.H."/>
            <person name="Lowry S.R."/>
            <person name="Moser D.P."/>
            <person name="Richardson P.M."/>
            <person name="Southam G."/>
            <person name="Wanger G."/>
            <person name="Pratt L.M."/>
            <person name="Andersen G.L."/>
            <person name="Hazen T.C."/>
            <person name="Brockman F.J."/>
            <person name="Arkin A.P."/>
            <person name="Onstott T.C."/>
        </authorList>
    </citation>
    <scope>NUCLEOTIDE SEQUENCE [LARGE SCALE GENOMIC DNA]</scope>
    <source>
        <strain evidence="2 3">MP104C</strain>
    </source>
</reference>
<dbReference type="RefSeq" id="WP_012302254.1">
    <property type="nucleotide sequence ID" value="NC_010424.1"/>
</dbReference>
<proteinExistence type="predicted"/>
<dbReference type="AlphaFoldDB" id="B1I447"/>
<reference evidence="3" key="1">
    <citation type="submission" date="2007-10" db="EMBL/GenBank/DDBJ databases">
        <title>Complete sequence of chromosome of Desulforudis audaxviator MP104C.</title>
        <authorList>
            <person name="Copeland A."/>
            <person name="Lucas S."/>
            <person name="Lapidus A."/>
            <person name="Barry K."/>
            <person name="Glavina del Rio T."/>
            <person name="Dalin E."/>
            <person name="Tice H."/>
            <person name="Bruce D."/>
            <person name="Pitluck S."/>
            <person name="Lowry S.R."/>
            <person name="Larimer F."/>
            <person name="Land M.L."/>
            <person name="Hauser L."/>
            <person name="Kyrpides N."/>
            <person name="Ivanova N.N."/>
            <person name="Richardson P."/>
        </authorList>
    </citation>
    <scope>NUCLEOTIDE SEQUENCE [LARGE SCALE GENOMIC DNA]</scope>
    <source>
        <strain evidence="3">MP104C</strain>
    </source>
</reference>
<dbReference type="NCBIfam" id="TIGR00305">
    <property type="entry name" value="putative toxin-antitoxin system toxin component, PIN family"/>
    <property type="match status" value="1"/>
</dbReference>
<dbReference type="Gene3D" id="3.40.50.1010">
    <property type="entry name" value="5'-nuclease"/>
    <property type="match status" value="1"/>
</dbReference>
<feature type="domain" description="PIN" evidence="1">
    <location>
        <begin position="6"/>
        <end position="118"/>
    </location>
</feature>
<evidence type="ECO:0000313" key="2">
    <source>
        <dbReference type="EMBL" id="ACA59668.1"/>
    </source>
</evidence>
<dbReference type="InterPro" id="IPR002716">
    <property type="entry name" value="PIN_dom"/>
</dbReference>
<evidence type="ECO:0000313" key="3">
    <source>
        <dbReference type="Proteomes" id="UP000008544"/>
    </source>
</evidence>
<dbReference type="KEGG" id="dau:Daud_1157"/>
<dbReference type="Proteomes" id="UP000008544">
    <property type="component" value="Chromosome"/>
</dbReference>
<dbReference type="eggNOG" id="COG1569">
    <property type="taxonomic scope" value="Bacteria"/>
</dbReference>
<accession>B1I447</accession>
<gene>
    <name evidence="2" type="ordered locus">Daud_1157</name>
</gene>
<dbReference type="Pfam" id="PF13470">
    <property type="entry name" value="PIN_3"/>
    <property type="match status" value="1"/>
</dbReference>
<dbReference type="HOGENOM" id="CLU_116617_3_0_9"/>
<dbReference type="STRING" id="477974.Daud_1157"/>
<protein>
    <recommendedName>
        <fullName evidence="1">PIN domain-containing protein</fullName>
    </recommendedName>
</protein>
<name>B1I447_DESAP</name>
<dbReference type="InterPro" id="IPR002850">
    <property type="entry name" value="PIN_toxin-like"/>
</dbReference>
<dbReference type="PANTHER" id="PTHR34610:SF3">
    <property type="entry name" value="SSL7007 PROTEIN"/>
    <property type="match status" value="1"/>
</dbReference>
<dbReference type="EMBL" id="CP000860">
    <property type="protein sequence ID" value="ACA59668.1"/>
    <property type="molecule type" value="Genomic_DNA"/>
</dbReference>
<organism evidence="2 3">
    <name type="scientific">Desulforudis audaxviator (strain MP104C)</name>
    <dbReference type="NCBI Taxonomy" id="477974"/>
    <lineage>
        <taxon>Bacteria</taxon>
        <taxon>Bacillati</taxon>
        <taxon>Bacillota</taxon>
        <taxon>Clostridia</taxon>
        <taxon>Thermoanaerobacterales</taxon>
        <taxon>Candidatus Desulforudaceae</taxon>
        <taxon>Candidatus Desulforudis</taxon>
    </lineage>
</organism>
<dbReference type="OrthoDB" id="32918at2"/>
<evidence type="ECO:0000259" key="1">
    <source>
        <dbReference type="Pfam" id="PF13470"/>
    </source>
</evidence>
<dbReference type="SUPFAM" id="SSF88723">
    <property type="entry name" value="PIN domain-like"/>
    <property type="match status" value="1"/>
</dbReference>
<dbReference type="InterPro" id="IPR029060">
    <property type="entry name" value="PIN-like_dom_sf"/>
</dbReference>